<evidence type="ECO:0000313" key="2">
    <source>
        <dbReference type="Proteomes" id="UP000769157"/>
    </source>
</evidence>
<reference evidence="1" key="2">
    <citation type="submission" date="2021-01" db="EMBL/GenBank/DDBJ databases">
        <authorList>
            <person name="Schikora-Tamarit M.A."/>
        </authorList>
    </citation>
    <scope>NUCLEOTIDE SEQUENCE</scope>
    <source>
        <strain evidence="1">CBS6075</strain>
    </source>
</reference>
<gene>
    <name evidence="1" type="ORF">OGAPHI_006198</name>
</gene>
<dbReference type="EMBL" id="JAEUBE010000414">
    <property type="protein sequence ID" value="KAH3662017.1"/>
    <property type="molecule type" value="Genomic_DNA"/>
</dbReference>
<proteinExistence type="predicted"/>
<keyword evidence="2" id="KW-1185">Reference proteome</keyword>
<reference evidence="1" key="1">
    <citation type="journal article" date="2021" name="Open Biol.">
        <title>Shared evolutionary footprints suggest mitochondrial oxidative damage underlies multiple complex I losses in fungi.</title>
        <authorList>
            <person name="Schikora-Tamarit M.A."/>
            <person name="Marcet-Houben M."/>
            <person name="Nosek J."/>
            <person name="Gabaldon T."/>
        </authorList>
    </citation>
    <scope>NUCLEOTIDE SEQUENCE</scope>
    <source>
        <strain evidence="1">CBS6075</strain>
    </source>
</reference>
<protein>
    <submittedName>
        <fullName evidence="1">Uncharacterized protein</fullName>
    </submittedName>
</protein>
<accession>A0A9P8NYV7</accession>
<comment type="caution">
    <text evidence="1">The sequence shown here is derived from an EMBL/GenBank/DDBJ whole genome shotgun (WGS) entry which is preliminary data.</text>
</comment>
<dbReference type="GeneID" id="70238162"/>
<dbReference type="Proteomes" id="UP000769157">
    <property type="component" value="Unassembled WGS sequence"/>
</dbReference>
<organism evidence="1 2">
    <name type="scientific">Ogataea philodendri</name>
    <dbReference type="NCBI Taxonomy" id="1378263"/>
    <lineage>
        <taxon>Eukaryota</taxon>
        <taxon>Fungi</taxon>
        <taxon>Dikarya</taxon>
        <taxon>Ascomycota</taxon>
        <taxon>Saccharomycotina</taxon>
        <taxon>Pichiomycetes</taxon>
        <taxon>Pichiales</taxon>
        <taxon>Pichiaceae</taxon>
        <taxon>Ogataea</taxon>
    </lineage>
</organism>
<dbReference type="AlphaFoldDB" id="A0A9P8NYV7"/>
<evidence type="ECO:0000313" key="1">
    <source>
        <dbReference type="EMBL" id="KAH3662017.1"/>
    </source>
</evidence>
<dbReference type="RefSeq" id="XP_046059121.1">
    <property type="nucleotide sequence ID" value="XM_046207461.1"/>
</dbReference>
<name>A0A9P8NYV7_9ASCO</name>
<sequence length="159" mass="17241">MGAVFLEILHEQLGQVGDLCVETLHTIVPVTGRVQDRGWNTRNSLRHLQSKGWVGLELGLLELARVDGVQNGPGVLQWTTLSALGGRLACPSGIEQPGVGVVLADLVRQLLGVLHWVQHQEWLSETCRESGLWLGDTVLSSGHLGGVSRDEVVHHLGVR</sequence>